<dbReference type="AlphaFoldDB" id="A0A4R9FNB4"/>
<reference evidence="2" key="1">
    <citation type="journal article" date="2019" name="PLoS Negl. Trop. Dis.">
        <title>Revisiting the worldwide diversity of Leptospira species in the environment.</title>
        <authorList>
            <person name="Vincent A.T."/>
            <person name="Schiettekatte O."/>
            <person name="Bourhy P."/>
            <person name="Veyrier F.J."/>
            <person name="Picardeau M."/>
        </authorList>
    </citation>
    <scope>NUCLEOTIDE SEQUENCE [LARGE SCALE GENOMIC DNA]</scope>
    <source>
        <strain evidence="2">SSS9</strain>
    </source>
</reference>
<feature type="transmembrane region" description="Helical" evidence="1">
    <location>
        <begin position="99"/>
        <end position="116"/>
    </location>
</feature>
<comment type="caution">
    <text evidence="2">The sequence shown here is derived from an EMBL/GenBank/DDBJ whole genome shotgun (WGS) entry which is preliminary data.</text>
</comment>
<keyword evidence="3" id="KW-1185">Reference proteome</keyword>
<name>A0A4R9FNB4_9LEPT</name>
<keyword evidence="1" id="KW-1133">Transmembrane helix</keyword>
<dbReference type="RefSeq" id="WP_135589651.1">
    <property type="nucleotide sequence ID" value="NZ_RQEP01000019.1"/>
</dbReference>
<keyword evidence="1" id="KW-0472">Membrane</keyword>
<organism evidence="2 3">
    <name type="scientific">Leptospira semungkisensis</name>
    <dbReference type="NCBI Taxonomy" id="2484985"/>
    <lineage>
        <taxon>Bacteria</taxon>
        <taxon>Pseudomonadati</taxon>
        <taxon>Spirochaetota</taxon>
        <taxon>Spirochaetia</taxon>
        <taxon>Leptospirales</taxon>
        <taxon>Leptospiraceae</taxon>
        <taxon>Leptospira</taxon>
    </lineage>
</organism>
<sequence>MNHKKKNIISWAIILTLSLGSIAGGSYLAYRQSVGTPGTAKVTSCKKIRRAETCNGFWTFQGKIQMGEVENTNSDDIGNNVDVRITEGYAIRPSLRLPIVLYSIGIVVLLLGWRWWKTEAIR</sequence>
<dbReference type="OrthoDB" id="332121at2"/>
<gene>
    <name evidence="2" type="ORF">EHO59_17085</name>
</gene>
<keyword evidence="1" id="KW-0812">Transmembrane</keyword>
<dbReference type="EMBL" id="RQEP01000019">
    <property type="protein sequence ID" value="TGJ99559.1"/>
    <property type="molecule type" value="Genomic_DNA"/>
</dbReference>
<accession>A0A4R9FNB4</accession>
<proteinExistence type="predicted"/>
<dbReference type="Proteomes" id="UP000297453">
    <property type="component" value="Unassembled WGS sequence"/>
</dbReference>
<evidence type="ECO:0000313" key="2">
    <source>
        <dbReference type="EMBL" id="TGJ99559.1"/>
    </source>
</evidence>
<evidence type="ECO:0000256" key="1">
    <source>
        <dbReference type="SAM" id="Phobius"/>
    </source>
</evidence>
<protein>
    <submittedName>
        <fullName evidence="2">Uncharacterized protein</fullName>
    </submittedName>
</protein>
<evidence type="ECO:0000313" key="3">
    <source>
        <dbReference type="Proteomes" id="UP000297453"/>
    </source>
</evidence>